<sequence length="68" mass="7958">MGRESTRDMPLSQSAGMNEDINLSDNTLKASLRRFNLRLKVWYEGNLGNQEKRYSDAKPCISLIWKYF</sequence>
<organism evidence="1">
    <name type="scientific">bioreactor metagenome</name>
    <dbReference type="NCBI Taxonomy" id="1076179"/>
    <lineage>
        <taxon>unclassified sequences</taxon>
        <taxon>metagenomes</taxon>
        <taxon>ecological metagenomes</taxon>
    </lineage>
</organism>
<evidence type="ECO:0000313" key="1">
    <source>
        <dbReference type="EMBL" id="MPN50391.1"/>
    </source>
</evidence>
<dbReference type="AlphaFoldDB" id="A0A645IGF8"/>
<dbReference type="EMBL" id="VSSQ01114545">
    <property type="protein sequence ID" value="MPN50391.1"/>
    <property type="molecule type" value="Genomic_DNA"/>
</dbReference>
<comment type="caution">
    <text evidence="1">The sequence shown here is derived from an EMBL/GenBank/DDBJ whole genome shotgun (WGS) entry which is preliminary data.</text>
</comment>
<reference evidence="1" key="1">
    <citation type="submission" date="2019-08" db="EMBL/GenBank/DDBJ databases">
        <authorList>
            <person name="Kucharzyk K."/>
            <person name="Murdoch R.W."/>
            <person name="Higgins S."/>
            <person name="Loffler F."/>
        </authorList>
    </citation>
    <scope>NUCLEOTIDE SEQUENCE</scope>
</reference>
<gene>
    <name evidence="1" type="ORF">SDC9_198017</name>
</gene>
<proteinExistence type="predicted"/>
<name>A0A645IGF8_9ZZZZ</name>
<protein>
    <submittedName>
        <fullName evidence="1">Uncharacterized protein</fullName>
    </submittedName>
</protein>
<accession>A0A645IGF8</accession>